<dbReference type="GO" id="GO:0003677">
    <property type="term" value="F:DNA binding"/>
    <property type="evidence" value="ECO:0007669"/>
    <property type="project" value="UniProtKB-KW"/>
</dbReference>
<dbReference type="InterPro" id="IPR013324">
    <property type="entry name" value="RNA_pol_sigma_r3/r4-like"/>
</dbReference>
<dbReference type="PROSITE" id="PS00715">
    <property type="entry name" value="SIGMA70_1"/>
    <property type="match status" value="1"/>
</dbReference>
<evidence type="ECO:0000259" key="6">
    <source>
        <dbReference type="PROSITE" id="PS00715"/>
    </source>
</evidence>
<evidence type="ECO:0000256" key="3">
    <source>
        <dbReference type="ARBA" id="ARBA00023082"/>
    </source>
</evidence>
<dbReference type="PANTHER" id="PTHR30603">
    <property type="entry name" value="RNA POLYMERASE SIGMA FACTOR RPO"/>
    <property type="match status" value="1"/>
</dbReference>
<dbReference type="EMBL" id="AB056580">
    <property type="protein sequence ID" value="BAB87263.1"/>
    <property type="molecule type" value="mRNA"/>
</dbReference>
<keyword evidence="2" id="KW-0805">Transcription regulation</keyword>
<comment type="similarity">
    <text evidence="1">Belongs to the sigma-70 factor family.</text>
</comment>
<evidence type="ECO:0000256" key="2">
    <source>
        <dbReference type="ARBA" id="ARBA00023015"/>
    </source>
</evidence>
<reference evidence="8" key="1">
    <citation type="submission" date="2001-03" db="EMBL/GenBank/DDBJ databases">
        <title>Genes for sigma factor-like protein from Cyanophora paradoxa.</title>
        <authorList>
            <person name="Ueno Y."/>
            <person name="Yoshinaga I."/>
            <person name="Takishita K."/>
            <person name="Uchida A."/>
        </authorList>
    </citation>
    <scope>NUCLEOTIDE SEQUENCE</scope>
    <source>
        <strain evidence="8">NISE-547</strain>
    </source>
</reference>
<dbReference type="InterPro" id="IPR050239">
    <property type="entry name" value="Sigma-70_RNA_pol_init_factors"/>
</dbReference>
<dbReference type="CDD" id="cd06171">
    <property type="entry name" value="Sigma70_r4"/>
    <property type="match status" value="1"/>
</dbReference>
<dbReference type="SUPFAM" id="SSF88946">
    <property type="entry name" value="Sigma2 domain of RNA polymerase sigma factors"/>
    <property type="match status" value="1"/>
</dbReference>
<dbReference type="PRINTS" id="PR00046">
    <property type="entry name" value="SIGMA70FCT"/>
</dbReference>
<dbReference type="Pfam" id="PF00140">
    <property type="entry name" value="Sigma70_r1_2"/>
    <property type="match status" value="1"/>
</dbReference>
<dbReference type="Gene3D" id="1.10.601.10">
    <property type="entry name" value="RNA Polymerase Primary Sigma Factor"/>
    <property type="match status" value="2"/>
</dbReference>
<dbReference type="InterPro" id="IPR007624">
    <property type="entry name" value="RNA_pol_sigma70_r3"/>
</dbReference>
<dbReference type="InterPro" id="IPR036388">
    <property type="entry name" value="WH-like_DNA-bd_sf"/>
</dbReference>
<keyword evidence="4" id="KW-0238">DNA-binding</keyword>
<dbReference type="InterPro" id="IPR009042">
    <property type="entry name" value="RNA_pol_sigma70_r1_2"/>
</dbReference>
<keyword evidence="3" id="KW-0731">Sigma factor</keyword>
<dbReference type="PROSITE" id="PS00716">
    <property type="entry name" value="SIGMA70_2"/>
    <property type="match status" value="1"/>
</dbReference>
<dbReference type="SUPFAM" id="SSF88659">
    <property type="entry name" value="Sigma3 and sigma4 domains of RNA polymerase sigma factors"/>
    <property type="match status" value="2"/>
</dbReference>
<organism evidence="8">
    <name type="scientific">Cyanophora paradoxa</name>
    <dbReference type="NCBI Taxonomy" id="2762"/>
    <lineage>
        <taxon>Eukaryota</taxon>
        <taxon>Glaucocystophyceae</taxon>
        <taxon>Cyanophorales</taxon>
        <taxon>Cyanophoraceae</taxon>
        <taxon>Cyanophora</taxon>
    </lineage>
</organism>
<dbReference type="Pfam" id="PF04542">
    <property type="entry name" value="Sigma70_r2"/>
    <property type="match status" value="1"/>
</dbReference>
<dbReference type="PANTHER" id="PTHR30603:SF47">
    <property type="entry name" value="RNA POLYMERASE SIGMA FACTOR SIGD, CHLOROPLASTIC"/>
    <property type="match status" value="1"/>
</dbReference>
<evidence type="ECO:0000313" key="8">
    <source>
        <dbReference type="EMBL" id="BAB87263.1"/>
    </source>
</evidence>
<proteinExistence type="evidence at transcript level"/>
<feature type="domain" description="RNA polymerase sigma-70" evidence="7">
    <location>
        <begin position="390"/>
        <end position="416"/>
    </location>
</feature>
<dbReference type="AlphaFoldDB" id="Q8S9C9"/>
<evidence type="ECO:0000259" key="7">
    <source>
        <dbReference type="PROSITE" id="PS00716"/>
    </source>
</evidence>
<name>Q8S9C9_CYAPA</name>
<accession>Q8S9C9</accession>
<evidence type="ECO:0000256" key="5">
    <source>
        <dbReference type="ARBA" id="ARBA00023163"/>
    </source>
</evidence>
<dbReference type="Gene3D" id="1.10.10.10">
    <property type="entry name" value="Winged helix-like DNA-binding domain superfamily/Winged helix DNA-binding domain"/>
    <property type="match status" value="2"/>
</dbReference>
<dbReference type="GO" id="GO:0006352">
    <property type="term" value="P:DNA-templated transcription initiation"/>
    <property type="evidence" value="ECO:0007669"/>
    <property type="project" value="InterPro"/>
</dbReference>
<sequence length="431" mass="48252">MPSAFVSGLPGRSAAAVSLQAPGIAHVALAVRPSRDRPAIVELDRQFLGSSLRRPSTQFVGRIKRPERLVDVAPAPPPASPHASAAVLVEEVAAPVAPPRAPRVARKGLSEDSGRRYLQEIGEISLLKAEDEIELAKRIETFRKLEKVKEHMKWKTGVEPTDEEWARAAALSDAEELRHMVRVGTLARDRLVRANLRWVVAVAKKYHKQRGTMSMQDLIQEGNIGLIRAVEKFDPRMGYRFTTYATWWIRQAITRSIQNSSREIRLPAHRHEKINRIKRATVALSRSLGRQPTEAEIAEHVGLDPSRMRKFVESAAAVATVSLDVPINESDNQSATIGDFIRSENEGPADRAERELMRESVARTLAKALSEREYMVLRMRFGLDDGEPKTLNQVGETLGVTRERVRQIEMKALRKLRRPGFSSALRDLSSD</sequence>
<keyword evidence="5" id="KW-0804">Transcription</keyword>
<dbReference type="InterPro" id="IPR000943">
    <property type="entry name" value="RNA_pol_sigma70"/>
</dbReference>
<dbReference type="GO" id="GO:0016987">
    <property type="term" value="F:sigma factor activity"/>
    <property type="evidence" value="ECO:0007669"/>
    <property type="project" value="UniProtKB-KW"/>
</dbReference>
<dbReference type="NCBIfam" id="TIGR02937">
    <property type="entry name" value="sigma70-ECF"/>
    <property type="match status" value="1"/>
</dbReference>
<feature type="domain" description="RNA polymerase sigma-70" evidence="6">
    <location>
        <begin position="217"/>
        <end position="230"/>
    </location>
</feature>
<dbReference type="InterPro" id="IPR014284">
    <property type="entry name" value="RNA_pol_sigma-70_dom"/>
</dbReference>
<dbReference type="InterPro" id="IPR007627">
    <property type="entry name" value="RNA_pol_sigma70_r2"/>
</dbReference>
<dbReference type="InterPro" id="IPR007630">
    <property type="entry name" value="RNA_pol_sigma70_r4"/>
</dbReference>
<protein>
    <submittedName>
        <fullName evidence="8">RNA polymerase sigma factor</fullName>
    </submittedName>
</protein>
<dbReference type="Pfam" id="PF04545">
    <property type="entry name" value="Sigma70_r4"/>
    <property type="match status" value="1"/>
</dbReference>
<evidence type="ECO:0000256" key="4">
    <source>
        <dbReference type="ARBA" id="ARBA00023125"/>
    </source>
</evidence>
<dbReference type="Pfam" id="PF04539">
    <property type="entry name" value="Sigma70_r3"/>
    <property type="match status" value="1"/>
</dbReference>
<dbReference type="InterPro" id="IPR013325">
    <property type="entry name" value="RNA_pol_sigma_r2"/>
</dbReference>
<gene>
    <name evidence="8" type="primary">sigA</name>
</gene>
<evidence type="ECO:0000256" key="1">
    <source>
        <dbReference type="ARBA" id="ARBA00007788"/>
    </source>
</evidence>